<dbReference type="InterPro" id="IPR002797">
    <property type="entry name" value="Polysacc_synth"/>
</dbReference>
<feature type="transmembrane region" description="Helical" evidence="6">
    <location>
        <begin position="112"/>
        <end position="132"/>
    </location>
</feature>
<gene>
    <name evidence="7" type="primary">wzx</name>
    <name evidence="7" type="ORF">SPC47A_0016</name>
</gene>
<feature type="transmembrane region" description="Helical" evidence="6">
    <location>
        <begin position="166"/>
        <end position="188"/>
    </location>
</feature>
<feature type="transmembrane region" description="Helical" evidence="6">
    <location>
        <begin position="40"/>
        <end position="63"/>
    </location>
</feature>
<dbReference type="EMBL" id="CR931720">
    <property type="protein sequence ID" value="CAI34644.1"/>
    <property type="molecule type" value="Genomic_DNA"/>
</dbReference>
<accession>Q4JYJ9</accession>
<name>Q4JYJ9_STREE</name>
<feature type="transmembrane region" description="Helical" evidence="6">
    <location>
        <begin position="353"/>
        <end position="376"/>
    </location>
</feature>
<keyword evidence="2" id="KW-1003">Cell membrane</keyword>
<dbReference type="PANTHER" id="PTHR30250:SF11">
    <property type="entry name" value="O-ANTIGEN TRANSPORTER-RELATED"/>
    <property type="match status" value="1"/>
</dbReference>
<dbReference type="InterPro" id="IPR050833">
    <property type="entry name" value="Poly_Biosynth_Transport"/>
</dbReference>
<evidence type="ECO:0000256" key="2">
    <source>
        <dbReference type="ARBA" id="ARBA00022475"/>
    </source>
</evidence>
<comment type="subcellular location">
    <subcellularLocation>
        <location evidence="1">Cell membrane</location>
        <topology evidence="1">Multi-pass membrane protein</topology>
    </subcellularLocation>
</comment>
<organism evidence="7">
    <name type="scientific">Streptococcus pneumoniae</name>
    <dbReference type="NCBI Taxonomy" id="1313"/>
    <lineage>
        <taxon>Bacteria</taxon>
        <taxon>Bacillati</taxon>
        <taxon>Bacillota</taxon>
        <taxon>Bacilli</taxon>
        <taxon>Lactobacillales</taxon>
        <taxon>Streptococcaceae</taxon>
        <taxon>Streptococcus</taxon>
    </lineage>
</organism>
<dbReference type="GO" id="GO:0005886">
    <property type="term" value="C:plasma membrane"/>
    <property type="evidence" value="ECO:0007669"/>
    <property type="project" value="UniProtKB-SubCell"/>
</dbReference>
<feature type="transmembrane region" description="Helical" evidence="6">
    <location>
        <begin position="412"/>
        <end position="435"/>
    </location>
</feature>
<dbReference type="CDD" id="cd13128">
    <property type="entry name" value="MATE_Wzx_like"/>
    <property type="match status" value="1"/>
</dbReference>
<evidence type="ECO:0000256" key="4">
    <source>
        <dbReference type="ARBA" id="ARBA00022989"/>
    </source>
</evidence>
<dbReference type="AlphaFoldDB" id="Q4JYJ9"/>
<feature type="transmembrane region" description="Helical" evidence="6">
    <location>
        <begin position="441"/>
        <end position="462"/>
    </location>
</feature>
<evidence type="ECO:0000256" key="3">
    <source>
        <dbReference type="ARBA" id="ARBA00022692"/>
    </source>
</evidence>
<feature type="transmembrane region" description="Helical" evidence="6">
    <location>
        <begin position="245"/>
        <end position="263"/>
    </location>
</feature>
<reference evidence="7" key="1">
    <citation type="journal article" date="2006" name="PLoS Genet.">
        <title>Genetic analysis of the capsular biosynthetic locus from all 90 pneumococcal serotypes.</title>
        <authorList>
            <person name="Bentley S.D."/>
            <person name="Aanensen D.M."/>
            <person name="Mavroidi A."/>
            <person name="Saunders D."/>
            <person name="Rabbinowitsch E."/>
            <person name="Collins M."/>
            <person name="Donohoe K."/>
            <person name="Harris D."/>
            <person name="Murphy L."/>
            <person name="Quail M.A."/>
            <person name="Samuel G."/>
            <person name="Skovsted I.C."/>
            <person name="Kaltoft M.S."/>
            <person name="Barrell B."/>
            <person name="Reeves P.R."/>
            <person name="Parkhill J."/>
            <person name="Spratt B.G."/>
        </authorList>
    </citation>
    <scope>NUCLEOTIDE SEQUENCE</scope>
    <source>
        <strain evidence="7">L351</strain>
    </source>
</reference>
<evidence type="ECO:0000256" key="5">
    <source>
        <dbReference type="ARBA" id="ARBA00023136"/>
    </source>
</evidence>
<feature type="transmembrane region" description="Helical" evidence="6">
    <location>
        <begin position="7"/>
        <end position="28"/>
    </location>
</feature>
<protein>
    <submittedName>
        <fullName evidence="7">Flippase Wzx</fullName>
    </submittedName>
</protein>
<evidence type="ECO:0000256" key="1">
    <source>
        <dbReference type="ARBA" id="ARBA00004651"/>
    </source>
</evidence>
<evidence type="ECO:0000256" key="6">
    <source>
        <dbReference type="SAM" id="Phobius"/>
    </source>
</evidence>
<feature type="transmembrane region" description="Helical" evidence="6">
    <location>
        <begin position="382"/>
        <end position="400"/>
    </location>
</feature>
<keyword evidence="4 6" id="KW-1133">Transmembrane helix</keyword>
<proteinExistence type="predicted"/>
<sequence length="477" mass="54095">MKVLKNFLYNFSYKILTMILPFVTVPYVTRVFNPTLMGEYNYTASIVAYFSTFGMLGIVIYGSNQIAKVSHKGKKEISHVFSSVYYFQLFSTTLTILVYLAYIFLFPSQYQQYFIVQIFSLIAIMFDISWLFQGLEDFKRIVMRNTVVKLIGVVSIFTLIKSQSDIYLYVFIISFSTLISQGIMWLSVKNYVNLVRVGVKEILSNFKPNLSFFLPQISISIYNTLDKIILGSLGSVFDVGIYTQAVNINSVLVNLVVTLSAVLQPRMTNLHAQGKKEEVRRVMSASMLFNSILTFPVVVGILLVSQEFVHMFLGKEYAETFIALNIVVFSLIPIAFSEIVGRQTLIPTDNVRYFTISVMSGAVVSILLNFIVIPFGGYKGAALVHVLVEIIVCALMSYYARKYLDILALLRIAIKPLVTSVVTVIIVHLMFSYIWPIYNSLLSLLLKIIVYSVIYGILLLLTRTITQKEISMIRKTP</sequence>
<dbReference type="PANTHER" id="PTHR30250">
    <property type="entry name" value="PST FAMILY PREDICTED COLANIC ACID TRANSPORTER"/>
    <property type="match status" value="1"/>
</dbReference>
<dbReference type="Pfam" id="PF01943">
    <property type="entry name" value="Polysacc_synt"/>
    <property type="match status" value="1"/>
</dbReference>
<keyword evidence="3 6" id="KW-0812">Transmembrane</keyword>
<feature type="transmembrane region" description="Helical" evidence="6">
    <location>
        <begin position="317"/>
        <end position="341"/>
    </location>
</feature>
<feature type="transmembrane region" description="Helical" evidence="6">
    <location>
        <begin position="284"/>
        <end position="305"/>
    </location>
</feature>
<evidence type="ECO:0000313" key="7">
    <source>
        <dbReference type="EMBL" id="CAI34644.1"/>
    </source>
</evidence>
<feature type="transmembrane region" description="Helical" evidence="6">
    <location>
        <begin position="84"/>
        <end position="106"/>
    </location>
</feature>
<keyword evidence="5 6" id="KW-0472">Membrane</keyword>